<keyword evidence="3" id="KW-1185">Reference proteome</keyword>
<sequence>MDRSPEDDLDDVALQVLRFLGEVYVKLQEAEAVEEYVCEQYSASIRFVSRCSSYASNETSSSKDFVKSSSQSTNGNFQAREQREQHVAGADKETSKQEQDLLALCDYIDTVLATAQAVREGCDISITQRKGEDEVQGQKLASSNDKQARVVKHGPVPKSSTGVVKPKSEKNVPCISRNGNKLRRPNSRAPNSGREISQMVVKIRKKLVTGAAADHNKVQARKTSPVHAKQSNVNSHLGPQVRLDSKTASLSKSEEELSAKPTANSRTGERFKLQFPEKYRTLRRWFEARETYRSNIYATPRIRPAAEEAFMSLLDDLNSGQDDDTGDDDYKNAASSIQELQHIMEDMFSCERHFDMLRLHRLAPAGSEIEQLRDFILQHNLSPSEREDGPKVKDEKTDSLEVSNSCWLPQSCWERLDPMLSEQLMQFSYPEFTEGSVAYTEPEQVVAIARLSHRIQETLFHCYLEEVFGPALLHRSPREEDNDQMNMIDLLRCQLAHAILCKEGRGLFVLAERINETV</sequence>
<evidence type="ECO:0000256" key="1">
    <source>
        <dbReference type="SAM" id="MobiDB-lite"/>
    </source>
</evidence>
<name>A0ABD1XZW6_9MARC</name>
<feature type="region of interest" description="Disordered" evidence="1">
    <location>
        <begin position="57"/>
        <end position="94"/>
    </location>
</feature>
<comment type="caution">
    <text evidence="2">The sequence shown here is derived from an EMBL/GenBank/DDBJ whole genome shotgun (WGS) entry which is preliminary data.</text>
</comment>
<evidence type="ECO:0000313" key="3">
    <source>
        <dbReference type="Proteomes" id="UP001605036"/>
    </source>
</evidence>
<organism evidence="2 3">
    <name type="scientific">Riccia fluitans</name>
    <dbReference type="NCBI Taxonomy" id="41844"/>
    <lineage>
        <taxon>Eukaryota</taxon>
        <taxon>Viridiplantae</taxon>
        <taxon>Streptophyta</taxon>
        <taxon>Embryophyta</taxon>
        <taxon>Marchantiophyta</taxon>
        <taxon>Marchantiopsida</taxon>
        <taxon>Marchantiidae</taxon>
        <taxon>Marchantiales</taxon>
        <taxon>Ricciaceae</taxon>
        <taxon>Riccia</taxon>
    </lineage>
</organism>
<protein>
    <submittedName>
        <fullName evidence="2">Uncharacterized protein</fullName>
    </submittedName>
</protein>
<dbReference type="AlphaFoldDB" id="A0ABD1XZW6"/>
<gene>
    <name evidence="2" type="ORF">R1flu_025870</name>
</gene>
<reference evidence="2 3" key="1">
    <citation type="submission" date="2024-09" db="EMBL/GenBank/DDBJ databases">
        <title>Chromosome-scale assembly of Riccia fluitans.</title>
        <authorList>
            <person name="Paukszto L."/>
            <person name="Sawicki J."/>
            <person name="Karawczyk K."/>
            <person name="Piernik-Szablinska J."/>
            <person name="Szczecinska M."/>
            <person name="Mazdziarz M."/>
        </authorList>
    </citation>
    <scope>NUCLEOTIDE SEQUENCE [LARGE SCALE GENOMIC DNA]</scope>
    <source>
        <strain evidence="2">Rf_01</strain>
        <tissue evidence="2">Aerial parts of the thallus</tissue>
    </source>
</reference>
<feature type="region of interest" description="Disordered" evidence="1">
    <location>
        <begin position="213"/>
        <end position="267"/>
    </location>
</feature>
<feature type="region of interest" description="Disordered" evidence="1">
    <location>
        <begin position="130"/>
        <end position="194"/>
    </location>
</feature>
<proteinExistence type="predicted"/>
<dbReference type="EMBL" id="JBHFFA010000007">
    <property type="protein sequence ID" value="KAL2614178.1"/>
    <property type="molecule type" value="Genomic_DNA"/>
</dbReference>
<feature type="compositionally biased region" description="Low complexity" evidence="1">
    <location>
        <begin position="60"/>
        <end position="72"/>
    </location>
</feature>
<dbReference type="Proteomes" id="UP001605036">
    <property type="component" value="Unassembled WGS sequence"/>
</dbReference>
<feature type="compositionally biased region" description="Basic and acidic residues" evidence="1">
    <location>
        <begin position="80"/>
        <end position="94"/>
    </location>
</feature>
<accession>A0ABD1XZW6</accession>
<evidence type="ECO:0000313" key="2">
    <source>
        <dbReference type="EMBL" id="KAL2614178.1"/>
    </source>
</evidence>